<sequence length="141" mass="16079">MAEVDAPAATAPPSKNTQIIKIFMPTYIMAPTEDERFRRKKVCAIVSECLEKELANKEYDEDDAKLWCAAIADAVKNRIRAECNFPRYKIIVQAFVGQQKLQDVRIASRCLWDNDHDNHASAEFTNQSIWATCIVFGMYSD</sequence>
<dbReference type="GO" id="GO:0045505">
    <property type="term" value="F:dynein intermediate chain binding"/>
    <property type="evidence" value="ECO:0007669"/>
    <property type="project" value="TreeGrafter"/>
</dbReference>
<keyword evidence="2" id="KW-1185">Reference proteome</keyword>
<accession>A0A6G0W626</accession>
<dbReference type="GO" id="GO:0005737">
    <property type="term" value="C:cytoplasm"/>
    <property type="evidence" value="ECO:0007669"/>
    <property type="project" value="TreeGrafter"/>
</dbReference>
<dbReference type="Pfam" id="PF03645">
    <property type="entry name" value="Tctex-1"/>
    <property type="match status" value="1"/>
</dbReference>
<dbReference type="InterPro" id="IPR005334">
    <property type="entry name" value="Tctex-1-like"/>
</dbReference>
<evidence type="ECO:0000313" key="1">
    <source>
        <dbReference type="EMBL" id="KAF0722576.1"/>
    </source>
</evidence>
<evidence type="ECO:0000313" key="2">
    <source>
        <dbReference type="Proteomes" id="UP000481153"/>
    </source>
</evidence>
<gene>
    <name evidence="1" type="ORF">Ae201684_018309</name>
</gene>
<dbReference type="OrthoDB" id="10248487at2759"/>
<evidence type="ECO:0008006" key="3">
    <source>
        <dbReference type="Google" id="ProtNLM"/>
    </source>
</evidence>
<dbReference type="VEuPathDB" id="FungiDB:AeMF1_002286"/>
<dbReference type="GO" id="GO:0005868">
    <property type="term" value="C:cytoplasmic dynein complex"/>
    <property type="evidence" value="ECO:0007669"/>
    <property type="project" value="TreeGrafter"/>
</dbReference>
<dbReference type="PANTHER" id="PTHR21255">
    <property type="entry name" value="T-COMPLEX-ASSOCIATED-TESTIS-EXPRESSED 1/ DYNEIN LIGHT CHAIN"/>
    <property type="match status" value="1"/>
</dbReference>
<proteinExistence type="predicted"/>
<name>A0A6G0W626_9STRA</name>
<dbReference type="GO" id="GO:0007018">
    <property type="term" value="P:microtubule-based movement"/>
    <property type="evidence" value="ECO:0007669"/>
    <property type="project" value="TreeGrafter"/>
</dbReference>
<dbReference type="InterPro" id="IPR038586">
    <property type="entry name" value="Tctex-1-like_sf"/>
</dbReference>
<dbReference type="AlphaFoldDB" id="A0A6G0W626"/>
<comment type="caution">
    <text evidence="1">The sequence shown here is derived from an EMBL/GenBank/DDBJ whole genome shotgun (WGS) entry which is preliminary data.</text>
</comment>
<dbReference type="PANTHER" id="PTHR21255:SF7">
    <property type="entry name" value="DYNEIN LIGHT CHAIN TCTEX-TYPE PROTEIN 2B"/>
    <property type="match status" value="1"/>
</dbReference>
<reference evidence="1 2" key="1">
    <citation type="submission" date="2019-07" db="EMBL/GenBank/DDBJ databases">
        <title>Genomics analysis of Aphanomyces spp. identifies a new class of oomycete effector associated with host adaptation.</title>
        <authorList>
            <person name="Gaulin E."/>
        </authorList>
    </citation>
    <scope>NUCLEOTIDE SEQUENCE [LARGE SCALE GENOMIC DNA]</scope>
    <source>
        <strain evidence="1 2">ATCC 201684</strain>
    </source>
</reference>
<protein>
    <recommendedName>
        <fullName evidence="3">Dynein light chain</fullName>
    </recommendedName>
</protein>
<organism evidence="1 2">
    <name type="scientific">Aphanomyces euteiches</name>
    <dbReference type="NCBI Taxonomy" id="100861"/>
    <lineage>
        <taxon>Eukaryota</taxon>
        <taxon>Sar</taxon>
        <taxon>Stramenopiles</taxon>
        <taxon>Oomycota</taxon>
        <taxon>Saprolegniomycetes</taxon>
        <taxon>Saprolegniales</taxon>
        <taxon>Verrucalvaceae</taxon>
        <taxon>Aphanomyces</taxon>
    </lineage>
</organism>
<dbReference type="Gene3D" id="3.30.1140.40">
    <property type="entry name" value="Tctex-1"/>
    <property type="match status" value="1"/>
</dbReference>
<dbReference type="CDD" id="cd21459">
    <property type="entry name" value="DLC-like_TCTEX1D2"/>
    <property type="match status" value="1"/>
</dbReference>
<dbReference type="Proteomes" id="UP000481153">
    <property type="component" value="Unassembled WGS sequence"/>
</dbReference>
<dbReference type="EMBL" id="VJMJ01000330">
    <property type="protein sequence ID" value="KAF0722576.1"/>
    <property type="molecule type" value="Genomic_DNA"/>
</dbReference>